<feature type="transmembrane region" description="Helical" evidence="4">
    <location>
        <begin position="28"/>
        <end position="51"/>
    </location>
</feature>
<dbReference type="PANTHER" id="PTHR10434">
    <property type="entry name" value="1-ACYL-SN-GLYCEROL-3-PHOSPHATE ACYLTRANSFERASE"/>
    <property type="match status" value="1"/>
</dbReference>
<keyword evidence="3 6" id="KW-0012">Acyltransferase</keyword>
<organism evidence="6">
    <name type="scientific">Acidicaldus sp</name>
    <dbReference type="NCBI Taxonomy" id="1872105"/>
    <lineage>
        <taxon>Bacteria</taxon>
        <taxon>Pseudomonadati</taxon>
        <taxon>Pseudomonadota</taxon>
        <taxon>Alphaproteobacteria</taxon>
        <taxon>Acetobacterales</taxon>
        <taxon>Acetobacteraceae</taxon>
        <taxon>Acidicaldus</taxon>
    </lineage>
</organism>
<dbReference type="SUPFAM" id="SSF69593">
    <property type="entry name" value="Glycerol-3-phosphate (1)-acyltransferase"/>
    <property type="match status" value="1"/>
</dbReference>
<dbReference type="GO" id="GO:0006654">
    <property type="term" value="P:phosphatidic acid biosynthetic process"/>
    <property type="evidence" value="ECO:0007669"/>
    <property type="project" value="TreeGrafter"/>
</dbReference>
<dbReference type="InterPro" id="IPR002123">
    <property type="entry name" value="Plipid/glycerol_acylTrfase"/>
</dbReference>
<protein>
    <submittedName>
        <fullName evidence="6">1-acyl-sn-glycerol-3-phosphate acyltransferase</fullName>
    </submittedName>
</protein>
<keyword evidence="2" id="KW-0808">Transferase</keyword>
<name>A0A8J4H9D7_9PROT</name>
<gene>
    <name evidence="6" type="ORF">ENY07_03260</name>
</gene>
<dbReference type="PANTHER" id="PTHR10434:SF66">
    <property type="entry name" value="PHOSPHOLIPID_GLYCEROL ACYLTRANSFERASE DOMAIN-CONTAINING PROTEIN"/>
    <property type="match status" value="1"/>
</dbReference>
<feature type="domain" description="Phospholipid/glycerol acyltransferase" evidence="5">
    <location>
        <begin position="97"/>
        <end position="205"/>
    </location>
</feature>
<dbReference type="Pfam" id="PF01553">
    <property type="entry name" value="Acyltransferase"/>
    <property type="match status" value="1"/>
</dbReference>
<keyword evidence="4" id="KW-0472">Membrane</keyword>
<evidence type="ECO:0000256" key="2">
    <source>
        <dbReference type="ARBA" id="ARBA00022679"/>
    </source>
</evidence>
<keyword evidence="4" id="KW-1133">Transmembrane helix</keyword>
<sequence>MEVACELGNPVRPRGALACLRDRASFHLLLAIFCLASLAWSQLAGLLFTLLPRREGAALGRFVIMAGCRAGLALMRLAGLARFDLAALDALPARGPAVIACNHLSLLDAVLVLSRLPDAVCIAKAELWDNPFLGGSIRLAGYIRNDAALALIRAASRALREGRQLVIFPEGTRSAGQGLGPFKPGFAAMAKMARVPVQSVFLSSNTPYLRRGWLLWRRPDFPLAYRARSGRRIMVEGDISATAAAIEHYFVEEISRA</sequence>
<dbReference type="GO" id="GO:0003841">
    <property type="term" value="F:1-acylglycerol-3-phosphate O-acyltransferase activity"/>
    <property type="evidence" value="ECO:0007669"/>
    <property type="project" value="TreeGrafter"/>
</dbReference>
<feature type="transmembrane region" description="Helical" evidence="4">
    <location>
        <begin position="57"/>
        <end position="75"/>
    </location>
</feature>
<comment type="caution">
    <text evidence="6">The sequence shown here is derived from an EMBL/GenBank/DDBJ whole genome shotgun (WGS) entry which is preliminary data.</text>
</comment>
<dbReference type="CDD" id="cd07989">
    <property type="entry name" value="LPLAT_AGPAT-like"/>
    <property type="match status" value="1"/>
</dbReference>
<proteinExistence type="predicted"/>
<comment type="pathway">
    <text evidence="1">Lipid metabolism.</text>
</comment>
<evidence type="ECO:0000313" key="6">
    <source>
        <dbReference type="EMBL" id="HGC42228.1"/>
    </source>
</evidence>
<keyword evidence="4" id="KW-0812">Transmembrane</keyword>
<evidence type="ECO:0000256" key="4">
    <source>
        <dbReference type="SAM" id="Phobius"/>
    </source>
</evidence>
<reference evidence="6" key="1">
    <citation type="journal article" date="2020" name="mSystems">
        <title>Genome- and Community-Level Interaction Insights into Carbon Utilization and Element Cycling Functions of Hydrothermarchaeota in Hydrothermal Sediment.</title>
        <authorList>
            <person name="Zhou Z."/>
            <person name="Liu Y."/>
            <person name="Xu W."/>
            <person name="Pan J."/>
            <person name="Luo Z.H."/>
            <person name="Li M."/>
        </authorList>
    </citation>
    <scope>NUCLEOTIDE SEQUENCE</scope>
    <source>
        <strain evidence="6">SpSt-997</strain>
    </source>
</reference>
<dbReference type="SMART" id="SM00563">
    <property type="entry name" value="PlsC"/>
    <property type="match status" value="1"/>
</dbReference>
<evidence type="ECO:0000259" key="5">
    <source>
        <dbReference type="SMART" id="SM00563"/>
    </source>
</evidence>
<accession>A0A8J4H9D7</accession>
<evidence type="ECO:0000256" key="3">
    <source>
        <dbReference type="ARBA" id="ARBA00023315"/>
    </source>
</evidence>
<dbReference type="EMBL" id="DTQM01000063">
    <property type="protein sequence ID" value="HGC42228.1"/>
    <property type="molecule type" value="Genomic_DNA"/>
</dbReference>
<dbReference type="AlphaFoldDB" id="A0A8J4H9D7"/>
<evidence type="ECO:0000256" key="1">
    <source>
        <dbReference type="ARBA" id="ARBA00005189"/>
    </source>
</evidence>